<dbReference type="AlphaFoldDB" id="A0A059FGV0"/>
<dbReference type="EMBL" id="ARYJ01000003">
    <property type="protein sequence ID" value="KCZ89865.1"/>
    <property type="molecule type" value="Genomic_DNA"/>
</dbReference>
<sequence>MLKPSVKLTAFALFTLLVSACESAPAGTQTEDASGEVADLSAPAILALSCSGCHGPQGGAIASLEGRTSDQIRLSLLHYKSDVDGGSVMHRMMRGYTEADIDAISTYLAESVTE</sequence>
<accession>A0A059FGV0</accession>
<dbReference type="RefSeq" id="WP_051597437.1">
    <property type="nucleotide sequence ID" value="NZ_ARYJ01000003.1"/>
</dbReference>
<feature type="domain" description="Cytochrome c" evidence="5">
    <location>
        <begin position="45"/>
        <end position="109"/>
    </location>
</feature>
<dbReference type="eggNOG" id="COG2863">
    <property type="taxonomic scope" value="Bacteria"/>
</dbReference>
<protein>
    <submittedName>
        <fullName evidence="6">Putative sulfide dehydrogenase, cytochrome subunit</fullName>
    </submittedName>
</protein>
<comment type="caution">
    <text evidence="6">The sequence shown here is derived from an EMBL/GenBank/DDBJ whole genome shotgun (WGS) entry which is preliminary data.</text>
</comment>
<keyword evidence="2" id="KW-0479">Metal-binding</keyword>
<name>A0A059FGV0_9PROT</name>
<evidence type="ECO:0000256" key="4">
    <source>
        <dbReference type="SAM" id="SignalP"/>
    </source>
</evidence>
<dbReference type="GO" id="GO:0009055">
    <property type="term" value="F:electron transfer activity"/>
    <property type="evidence" value="ECO:0007669"/>
    <property type="project" value="InterPro"/>
</dbReference>
<keyword evidence="4" id="KW-0732">Signal</keyword>
<keyword evidence="3" id="KW-0408">Iron</keyword>
<evidence type="ECO:0000256" key="1">
    <source>
        <dbReference type="ARBA" id="ARBA00022617"/>
    </source>
</evidence>
<keyword evidence="1" id="KW-0349">Heme</keyword>
<dbReference type="STRING" id="1280952.HJA_06422"/>
<evidence type="ECO:0000256" key="3">
    <source>
        <dbReference type="ARBA" id="ARBA00023004"/>
    </source>
</evidence>
<evidence type="ECO:0000313" key="7">
    <source>
        <dbReference type="Proteomes" id="UP000024816"/>
    </source>
</evidence>
<dbReference type="PROSITE" id="PS51257">
    <property type="entry name" value="PROKAR_LIPOPROTEIN"/>
    <property type="match status" value="1"/>
</dbReference>
<dbReference type="OrthoDB" id="9805828at2"/>
<feature type="chain" id="PRO_5001572899" evidence="4">
    <location>
        <begin position="21"/>
        <end position="114"/>
    </location>
</feature>
<dbReference type="Pfam" id="PF00034">
    <property type="entry name" value="Cytochrom_C"/>
    <property type="match status" value="1"/>
</dbReference>
<reference evidence="6 7" key="1">
    <citation type="journal article" date="2014" name="Antonie Van Leeuwenhoek">
        <title>Hyphomonas beringensis sp. nov. and Hyphomonas chukchiensis sp. nov., isolated from surface seawater of the Bering Sea and Chukchi Sea.</title>
        <authorList>
            <person name="Li C."/>
            <person name="Lai Q."/>
            <person name="Li G."/>
            <person name="Dong C."/>
            <person name="Wang J."/>
            <person name="Liao Y."/>
            <person name="Shao Z."/>
        </authorList>
    </citation>
    <scope>NUCLEOTIDE SEQUENCE [LARGE SCALE GENOMIC DNA]</scope>
    <source>
        <strain evidence="6 7">VP2</strain>
    </source>
</reference>
<gene>
    <name evidence="6" type="ORF">HJA_06422</name>
</gene>
<organism evidence="6 7">
    <name type="scientific">Hyphomonas jannaschiana VP2</name>
    <dbReference type="NCBI Taxonomy" id="1280952"/>
    <lineage>
        <taxon>Bacteria</taxon>
        <taxon>Pseudomonadati</taxon>
        <taxon>Pseudomonadota</taxon>
        <taxon>Alphaproteobacteria</taxon>
        <taxon>Hyphomonadales</taxon>
        <taxon>Hyphomonadaceae</taxon>
        <taxon>Hyphomonas</taxon>
    </lineage>
</organism>
<evidence type="ECO:0000256" key="2">
    <source>
        <dbReference type="ARBA" id="ARBA00022723"/>
    </source>
</evidence>
<dbReference type="PATRIC" id="fig|1280952.3.peg.1276"/>
<dbReference type="GO" id="GO:0020037">
    <property type="term" value="F:heme binding"/>
    <property type="evidence" value="ECO:0007669"/>
    <property type="project" value="InterPro"/>
</dbReference>
<feature type="signal peptide" evidence="4">
    <location>
        <begin position="1"/>
        <end position="20"/>
    </location>
</feature>
<evidence type="ECO:0000313" key="6">
    <source>
        <dbReference type="EMBL" id="KCZ89865.1"/>
    </source>
</evidence>
<keyword evidence="7" id="KW-1185">Reference proteome</keyword>
<dbReference type="Gene3D" id="1.10.760.10">
    <property type="entry name" value="Cytochrome c-like domain"/>
    <property type="match status" value="1"/>
</dbReference>
<dbReference type="GO" id="GO:0046872">
    <property type="term" value="F:metal ion binding"/>
    <property type="evidence" value="ECO:0007669"/>
    <property type="project" value="UniProtKB-KW"/>
</dbReference>
<dbReference type="InterPro" id="IPR036909">
    <property type="entry name" value="Cyt_c-like_dom_sf"/>
</dbReference>
<dbReference type="InterPro" id="IPR009056">
    <property type="entry name" value="Cyt_c-like_dom"/>
</dbReference>
<evidence type="ECO:0000259" key="5">
    <source>
        <dbReference type="Pfam" id="PF00034"/>
    </source>
</evidence>
<dbReference type="SUPFAM" id="SSF46626">
    <property type="entry name" value="Cytochrome c"/>
    <property type="match status" value="1"/>
</dbReference>
<dbReference type="Proteomes" id="UP000024816">
    <property type="component" value="Unassembled WGS sequence"/>
</dbReference>
<proteinExistence type="predicted"/>